<dbReference type="PRINTS" id="PR00344">
    <property type="entry name" value="BCTRLSENSOR"/>
</dbReference>
<name>A0A9W6FEY2_9FIRM</name>
<dbReference type="EMBL" id="BSBO01000010">
    <property type="protein sequence ID" value="GLG04025.1"/>
    <property type="molecule type" value="Genomic_DNA"/>
</dbReference>
<dbReference type="GO" id="GO:0000155">
    <property type="term" value="F:phosphorelay sensor kinase activity"/>
    <property type="evidence" value="ECO:0007669"/>
    <property type="project" value="InterPro"/>
</dbReference>
<dbReference type="SMART" id="SM00387">
    <property type="entry name" value="HATPase_c"/>
    <property type="match status" value="1"/>
</dbReference>
<dbReference type="GO" id="GO:0004721">
    <property type="term" value="F:phosphoprotein phosphatase activity"/>
    <property type="evidence" value="ECO:0007669"/>
    <property type="project" value="TreeGrafter"/>
</dbReference>
<evidence type="ECO:0000256" key="5">
    <source>
        <dbReference type="ARBA" id="ARBA00022679"/>
    </source>
</evidence>
<accession>A0A9W6FEY2</accession>
<keyword evidence="7" id="KW-0902">Two-component regulatory system</keyword>
<dbReference type="InterPro" id="IPR003594">
    <property type="entry name" value="HATPase_dom"/>
</dbReference>
<organism evidence="12 13">
    <name type="scientific">Sellimonas catena</name>
    <dbReference type="NCBI Taxonomy" id="2994035"/>
    <lineage>
        <taxon>Bacteria</taxon>
        <taxon>Bacillati</taxon>
        <taxon>Bacillota</taxon>
        <taxon>Clostridia</taxon>
        <taxon>Lachnospirales</taxon>
        <taxon>Lachnospiraceae</taxon>
        <taxon>Sellimonas</taxon>
    </lineage>
</organism>
<dbReference type="InterPro" id="IPR005467">
    <property type="entry name" value="His_kinase_dom"/>
</dbReference>
<dbReference type="InterPro" id="IPR036097">
    <property type="entry name" value="HisK_dim/P_sf"/>
</dbReference>
<keyword evidence="8 9" id="KW-0472">Membrane</keyword>
<dbReference type="FunFam" id="3.30.565.10:FF:000006">
    <property type="entry name" value="Sensor histidine kinase WalK"/>
    <property type="match status" value="1"/>
</dbReference>
<evidence type="ECO:0000256" key="3">
    <source>
        <dbReference type="ARBA" id="ARBA00012438"/>
    </source>
</evidence>
<dbReference type="Gene3D" id="3.30.565.10">
    <property type="entry name" value="Histidine kinase-like ATPase, C-terminal domain"/>
    <property type="match status" value="1"/>
</dbReference>
<evidence type="ECO:0000256" key="2">
    <source>
        <dbReference type="ARBA" id="ARBA00004370"/>
    </source>
</evidence>
<comment type="caution">
    <text evidence="12">The sequence shown here is derived from an EMBL/GenBank/DDBJ whole genome shotgun (WGS) entry which is preliminary data.</text>
</comment>
<gene>
    <name evidence="12" type="primary">resE</name>
    <name evidence="11" type="ORF">Selli1_11990</name>
    <name evidence="12" type="ORF">Selli2_07880</name>
</gene>
<comment type="subcellular location">
    <subcellularLocation>
        <location evidence="2">Membrane</location>
    </subcellularLocation>
</comment>
<keyword evidence="14" id="KW-1185">Reference proteome</keyword>
<feature type="domain" description="Histidine kinase" evidence="10">
    <location>
        <begin position="273"/>
        <end position="490"/>
    </location>
</feature>
<dbReference type="PANTHER" id="PTHR45453:SF1">
    <property type="entry name" value="PHOSPHATE REGULON SENSOR PROTEIN PHOR"/>
    <property type="match status" value="1"/>
</dbReference>
<evidence type="ECO:0000256" key="8">
    <source>
        <dbReference type="ARBA" id="ARBA00023136"/>
    </source>
</evidence>
<dbReference type="CDD" id="cd00075">
    <property type="entry name" value="HATPase"/>
    <property type="match status" value="1"/>
</dbReference>
<dbReference type="SUPFAM" id="SSF47384">
    <property type="entry name" value="Homodimeric domain of signal transducing histidine kinase"/>
    <property type="match status" value="1"/>
</dbReference>
<dbReference type="SUPFAM" id="SSF55874">
    <property type="entry name" value="ATPase domain of HSP90 chaperone/DNA topoisomerase II/histidine kinase"/>
    <property type="match status" value="1"/>
</dbReference>
<dbReference type="EC" id="2.7.13.3" evidence="3"/>
<evidence type="ECO:0000313" key="13">
    <source>
        <dbReference type="Proteomes" id="UP001145094"/>
    </source>
</evidence>
<keyword evidence="6 12" id="KW-0418">Kinase</keyword>
<evidence type="ECO:0000256" key="1">
    <source>
        <dbReference type="ARBA" id="ARBA00000085"/>
    </source>
</evidence>
<keyword evidence="4" id="KW-0597">Phosphoprotein</keyword>
<dbReference type="CDD" id="cd00082">
    <property type="entry name" value="HisKA"/>
    <property type="match status" value="1"/>
</dbReference>
<dbReference type="EMBL" id="BSCH01000004">
    <property type="protein sequence ID" value="GLG89361.1"/>
    <property type="molecule type" value="Genomic_DNA"/>
</dbReference>
<dbReference type="GO" id="GO:0016036">
    <property type="term" value="P:cellular response to phosphate starvation"/>
    <property type="evidence" value="ECO:0007669"/>
    <property type="project" value="TreeGrafter"/>
</dbReference>
<dbReference type="GO" id="GO:0005886">
    <property type="term" value="C:plasma membrane"/>
    <property type="evidence" value="ECO:0007669"/>
    <property type="project" value="TreeGrafter"/>
</dbReference>
<dbReference type="InterPro" id="IPR004358">
    <property type="entry name" value="Sig_transdc_His_kin-like_C"/>
</dbReference>
<dbReference type="InterPro" id="IPR036890">
    <property type="entry name" value="HATPase_C_sf"/>
</dbReference>
<protein>
    <recommendedName>
        <fullName evidence="3">histidine kinase</fullName>
        <ecNumber evidence="3">2.7.13.3</ecNumber>
    </recommendedName>
</protein>
<dbReference type="InterPro" id="IPR003661">
    <property type="entry name" value="HisK_dim/P_dom"/>
</dbReference>
<dbReference type="PROSITE" id="PS50109">
    <property type="entry name" value="HIS_KIN"/>
    <property type="match status" value="1"/>
</dbReference>
<dbReference type="Pfam" id="PF00512">
    <property type="entry name" value="HisKA"/>
    <property type="match status" value="1"/>
</dbReference>
<keyword evidence="5" id="KW-0808">Transferase</keyword>
<feature type="transmembrane region" description="Helical" evidence="9">
    <location>
        <begin position="195"/>
        <end position="215"/>
    </location>
</feature>
<reference evidence="11" key="2">
    <citation type="submission" date="2022-11" db="EMBL/GenBank/DDBJ databases">
        <title>Draft genome sequence of Sellimonas catena strain 12EGH17.</title>
        <authorList>
            <person name="Atsushi H."/>
            <person name="Moriya O."/>
            <person name="Mitsuo S."/>
        </authorList>
    </citation>
    <scope>NUCLEOTIDE SEQUENCE</scope>
    <source>
        <strain evidence="11">12EGH17</strain>
    </source>
</reference>
<reference evidence="12" key="4">
    <citation type="submission" date="2022-11" db="EMBL/GenBank/DDBJ databases">
        <title>Draft genome sequence of Sellimonas catena strain 18CBH55.</title>
        <authorList>
            <person name="Hisatomi A."/>
            <person name="Ohkuma M."/>
            <person name="Sakamoto M."/>
        </authorList>
    </citation>
    <scope>NUCLEOTIDE SEQUENCE</scope>
    <source>
        <strain evidence="12">18CBH55</strain>
    </source>
</reference>
<dbReference type="Gene3D" id="6.10.340.10">
    <property type="match status" value="1"/>
</dbReference>
<evidence type="ECO:0000256" key="9">
    <source>
        <dbReference type="SAM" id="Phobius"/>
    </source>
</evidence>
<dbReference type="Gene3D" id="1.10.287.130">
    <property type="match status" value="1"/>
</dbReference>
<dbReference type="Pfam" id="PF02518">
    <property type="entry name" value="HATPase_c"/>
    <property type="match status" value="1"/>
</dbReference>
<dbReference type="AlphaFoldDB" id="A0A9W6FEY2"/>
<evidence type="ECO:0000256" key="4">
    <source>
        <dbReference type="ARBA" id="ARBA00022553"/>
    </source>
</evidence>
<reference evidence="11" key="1">
    <citation type="submission" date="2022-11" db="EMBL/GenBank/DDBJ databases">
        <title>Draft genome sequence of Sellimonas catena strain 12EGH17.</title>
        <authorList>
            <person name="Hisatomi A."/>
            <person name="Ohkuma M."/>
            <person name="Sakamoto M."/>
        </authorList>
    </citation>
    <scope>NUCLEOTIDE SEQUENCE</scope>
    <source>
        <strain evidence="11">12EGH17</strain>
    </source>
</reference>
<dbReference type="InterPro" id="IPR050351">
    <property type="entry name" value="BphY/WalK/GraS-like"/>
</dbReference>
<dbReference type="SMART" id="SM00388">
    <property type="entry name" value="HisKA"/>
    <property type="match status" value="1"/>
</dbReference>
<dbReference type="FunFam" id="1.10.287.130:FF:000001">
    <property type="entry name" value="Two-component sensor histidine kinase"/>
    <property type="match status" value="1"/>
</dbReference>
<evidence type="ECO:0000313" key="11">
    <source>
        <dbReference type="EMBL" id="GLG04025.1"/>
    </source>
</evidence>
<comment type="catalytic activity">
    <reaction evidence="1">
        <text>ATP + protein L-histidine = ADP + protein N-phospho-L-histidine.</text>
        <dbReference type="EC" id="2.7.13.3"/>
    </reaction>
</comment>
<dbReference type="Proteomes" id="UP001145094">
    <property type="component" value="Unassembled WGS sequence"/>
</dbReference>
<evidence type="ECO:0000313" key="14">
    <source>
        <dbReference type="Proteomes" id="UP001145145"/>
    </source>
</evidence>
<dbReference type="Proteomes" id="UP001145145">
    <property type="component" value="Unassembled WGS sequence"/>
</dbReference>
<dbReference type="PANTHER" id="PTHR45453">
    <property type="entry name" value="PHOSPHATE REGULON SENSOR PROTEIN PHOR"/>
    <property type="match status" value="1"/>
</dbReference>
<reference evidence="12" key="3">
    <citation type="submission" date="2022-11" db="EMBL/GenBank/DDBJ databases">
        <title>Draft genome sequence of Sellimonas catena strain 18CBH55.</title>
        <authorList>
            <person name="Atsushi H."/>
            <person name="Moriya O."/>
            <person name="Mitsuo S."/>
        </authorList>
    </citation>
    <scope>NUCLEOTIDE SEQUENCE</scope>
    <source>
        <strain evidence="12">18CBH55</strain>
    </source>
</reference>
<proteinExistence type="predicted"/>
<reference evidence="12 14" key="5">
    <citation type="journal article" date="2023" name="Int. J. Syst. Evol. Microbiol.">
        <title>Sellimonas catena sp. nov., isolated from human faeces.</title>
        <authorList>
            <person name="Hisatomi A."/>
            <person name="Ohkuma M."/>
            <person name="Sakamoto M."/>
        </authorList>
    </citation>
    <scope>NUCLEOTIDE SEQUENCE</scope>
    <source>
        <strain evidence="11 14">12EGH17</strain>
        <strain evidence="12">18CBH55</strain>
    </source>
</reference>
<keyword evidence="9" id="KW-1133">Transmembrane helix</keyword>
<evidence type="ECO:0000313" key="12">
    <source>
        <dbReference type="EMBL" id="GLG89361.1"/>
    </source>
</evidence>
<evidence type="ECO:0000259" key="10">
    <source>
        <dbReference type="PROSITE" id="PS50109"/>
    </source>
</evidence>
<keyword evidence="9" id="KW-0812">Transmembrane</keyword>
<evidence type="ECO:0000256" key="6">
    <source>
        <dbReference type="ARBA" id="ARBA00022777"/>
    </source>
</evidence>
<evidence type="ECO:0000256" key="7">
    <source>
        <dbReference type="ARBA" id="ARBA00023012"/>
    </source>
</evidence>
<sequence length="495" mass="56241">MIRNMYIQNGELVTILGGKLKLRHHPFKSLRFLIFLLILFMGMVPCLILRFVVLRSNESHSVSIRMAEIQNQCTILCNQLSVLDTLSGDIPETIDAEITQFSNIYNGRVMIIDQSYRIIEDSYDLDAGKTIISGDVIKCFEGETVSNYDDRNSYIEVTSPIQGTASKEIVGVMLASVSTDNIVDIQENLRQTLDIIIITVFVVLIAVGVLISFYITRPLNRITKAVENMTESYEEDDLHENAFLETIRFSEAFNKMIGRFKVLDESRQEFVSNVSHELKTPLTSMKVLADSLLSQEEVPAELYREFMGDMSEEIERENKIINDLLSLVKMDKTSNDMNIEMLDINLIVERILKRLKPIAQKQNIELVFETFRTVEAEVDETKLSLAVSNLVENAIKYNHENGWVHVSLNADHKFFYLKVADSGMGIPKEAQEHIFERFYRVDKSHSREIGGTGLGLAIARSAVIMHRGAIKVYSEEGEGTTFTVRIPLKYVANAK</sequence>
<feature type="transmembrane region" description="Helical" evidence="9">
    <location>
        <begin position="32"/>
        <end position="53"/>
    </location>
</feature>